<evidence type="ECO:0000256" key="3">
    <source>
        <dbReference type="ARBA" id="ARBA00022857"/>
    </source>
</evidence>
<feature type="domain" description="Semialdehyde dehydrogenase NAD-binding" evidence="7">
    <location>
        <begin position="2"/>
        <end position="142"/>
    </location>
</feature>
<comment type="subcellular location">
    <subcellularLocation>
        <location evidence="5">Cytoplasm</location>
    </subcellularLocation>
</comment>
<dbReference type="Pfam" id="PF22698">
    <property type="entry name" value="Semialdhyde_dhC_1"/>
    <property type="match status" value="1"/>
</dbReference>
<comment type="pathway">
    <text evidence="5">Amino-acid biosynthesis; L-arginine biosynthesis; N(2)-acetyl-L-ornithine from L-glutamate: step 3/4.</text>
</comment>
<feature type="active site" evidence="5 6">
    <location>
        <position position="151"/>
    </location>
</feature>
<dbReference type="GO" id="GO:0006526">
    <property type="term" value="P:L-arginine biosynthetic process"/>
    <property type="evidence" value="ECO:0007669"/>
    <property type="project" value="UniProtKB-UniRule"/>
</dbReference>
<dbReference type="InterPro" id="IPR000534">
    <property type="entry name" value="Semialdehyde_DH_NAD-bd"/>
</dbReference>
<comment type="catalytic activity">
    <reaction evidence="5">
        <text>N-acetyl-L-glutamate 5-semialdehyde + phosphate + NADP(+) = N-acetyl-L-glutamyl 5-phosphate + NADPH + H(+)</text>
        <dbReference type="Rhea" id="RHEA:21588"/>
        <dbReference type="ChEBI" id="CHEBI:15378"/>
        <dbReference type="ChEBI" id="CHEBI:29123"/>
        <dbReference type="ChEBI" id="CHEBI:43474"/>
        <dbReference type="ChEBI" id="CHEBI:57783"/>
        <dbReference type="ChEBI" id="CHEBI:57936"/>
        <dbReference type="ChEBI" id="CHEBI:58349"/>
        <dbReference type="EC" id="1.2.1.38"/>
    </reaction>
</comment>
<evidence type="ECO:0000313" key="9">
    <source>
        <dbReference type="Proteomes" id="UP000070058"/>
    </source>
</evidence>
<dbReference type="InterPro" id="IPR036291">
    <property type="entry name" value="NAD(P)-bd_dom_sf"/>
</dbReference>
<dbReference type="GO" id="GO:0003942">
    <property type="term" value="F:N-acetyl-gamma-glutamyl-phosphate reductase activity"/>
    <property type="evidence" value="ECO:0007669"/>
    <property type="project" value="UniProtKB-UniRule"/>
</dbReference>
<gene>
    <name evidence="5 8" type="primary">argC</name>
    <name evidence="8" type="ORF">AXK11_01010</name>
</gene>
<dbReference type="GO" id="GO:0005737">
    <property type="term" value="C:cytoplasm"/>
    <property type="evidence" value="ECO:0007669"/>
    <property type="project" value="UniProtKB-SubCell"/>
</dbReference>
<proteinExistence type="inferred from homology"/>
<dbReference type="GO" id="GO:0070401">
    <property type="term" value="F:NADP+ binding"/>
    <property type="evidence" value="ECO:0007669"/>
    <property type="project" value="InterPro"/>
</dbReference>
<organism evidence="8 9">
    <name type="scientific">Cephaloticoccus primus</name>
    <dbReference type="NCBI Taxonomy" id="1548207"/>
    <lineage>
        <taxon>Bacteria</taxon>
        <taxon>Pseudomonadati</taxon>
        <taxon>Verrucomicrobiota</taxon>
        <taxon>Opitutia</taxon>
        <taxon>Opitutales</taxon>
        <taxon>Opitutaceae</taxon>
        <taxon>Cephaloticoccus</taxon>
    </lineage>
</organism>
<comment type="similarity">
    <text evidence="5">Belongs to the NAGSA dehydrogenase family. Type 1 subfamily.</text>
</comment>
<keyword evidence="5" id="KW-0963">Cytoplasm</keyword>
<dbReference type="SUPFAM" id="SSF55347">
    <property type="entry name" value="Glyceraldehyde-3-phosphate dehydrogenase-like, C-terminal domain"/>
    <property type="match status" value="1"/>
</dbReference>
<sequence length="363" mass="38291">MKVGVVGASGYTGELLVQLLIRHPAVELAVVTSRAHAGKPLSAVIPMLRGADRGLVFVDSDPAALAASDCALFFLALPHGAAATYARALVAAGKRVIDLSADFRIADLETYTRYYGEHQAPELLPHARYVLPEITAPSWRAQAKLVAAPGCYPTSILVPLVPLLRAGLVSREHIVANSFSGVSGAGKKAEEAYLYVERAESAKAYGLTSHRHLAEIEEQLSLAVSEWEAALASRAADARPAQAHKTGQPLAIQFNPHLAPMRRGIATTITVPAAPGASLDALRAVWAAAYAEAPFVQLLAEGQTPDTAHVVGTNRIDIAAAYDPRTRNFVLTSAEDNLLKGAGGQAVQIMNLWCGFAETAGLA</sequence>
<dbReference type="PANTHER" id="PTHR32338">
    <property type="entry name" value="N-ACETYL-GAMMA-GLUTAMYL-PHOSPHATE REDUCTASE, CHLOROPLASTIC-RELATED-RELATED"/>
    <property type="match status" value="1"/>
</dbReference>
<dbReference type="OrthoDB" id="9801289at2"/>
<keyword evidence="9" id="KW-1185">Reference proteome</keyword>
<dbReference type="Proteomes" id="UP000070058">
    <property type="component" value="Unassembled WGS sequence"/>
</dbReference>
<dbReference type="EC" id="1.2.1.38" evidence="5"/>
<name>A0A139SUE0_9BACT</name>
<evidence type="ECO:0000256" key="5">
    <source>
        <dbReference type="HAMAP-Rule" id="MF_00150"/>
    </source>
</evidence>
<dbReference type="RefSeq" id="WP_068628167.1">
    <property type="nucleotide sequence ID" value="NZ_LSZQ01000003.1"/>
</dbReference>
<dbReference type="UniPathway" id="UPA00068">
    <property type="reaction ID" value="UER00108"/>
</dbReference>
<keyword evidence="4 5" id="KW-0560">Oxidoreductase</keyword>
<dbReference type="Pfam" id="PF01118">
    <property type="entry name" value="Semialdhyde_dh"/>
    <property type="match status" value="1"/>
</dbReference>
<accession>A0A139SUE0</accession>
<dbReference type="InterPro" id="IPR023013">
    <property type="entry name" value="AGPR_AS"/>
</dbReference>
<evidence type="ECO:0000313" key="8">
    <source>
        <dbReference type="EMBL" id="KXU38206.1"/>
    </source>
</evidence>
<comment type="caution">
    <text evidence="8">The sequence shown here is derived from an EMBL/GenBank/DDBJ whole genome shotgun (WGS) entry which is preliminary data.</text>
</comment>
<dbReference type="Gene3D" id="3.40.50.720">
    <property type="entry name" value="NAD(P)-binding Rossmann-like Domain"/>
    <property type="match status" value="1"/>
</dbReference>
<evidence type="ECO:0000256" key="1">
    <source>
        <dbReference type="ARBA" id="ARBA00022571"/>
    </source>
</evidence>
<evidence type="ECO:0000259" key="7">
    <source>
        <dbReference type="SMART" id="SM00859"/>
    </source>
</evidence>
<dbReference type="SUPFAM" id="SSF51735">
    <property type="entry name" value="NAD(P)-binding Rossmann-fold domains"/>
    <property type="match status" value="1"/>
</dbReference>
<evidence type="ECO:0000256" key="4">
    <source>
        <dbReference type="ARBA" id="ARBA00023002"/>
    </source>
</evidence>
<dbReference type="Gene3D" id="3.30.360.10">
    <property type="entry name" value="Dihydrodipicolinate Reductase, domain 2"/>
    <property type="match status" value="1"/>
</dbReference>
<dbReference type="HAMAP" id="MF_00150">
    <property type="entry name" value="ArgC_type1"/>
    <property type="match status" value="1"/>
</dbReference>
<dbReference type="CDD" id="cd23934">
    <property type="entry name" value="AGPR_1_C"/>
    <property type="match status" value="1"/>
</dbReference>
<evidence type="ECO:0000256" key="6">
    <source>
        <dbReference type="PROSITE-ProRule" id="PRU10010"/>
    </source>
</evidence>
<dbReference type="PROSITE" id="PS01224">
    <property type="entry name" value="ARGC"/>
    <property type="match status" value="1"/>
</dbReference>
<evidence type="ECO:0000256" key="2">
    <source>
        <dbReference type="ARBA" id="ARBA00022605"/>
    </source>
</evidence>
<keyword evidence="1 5" id="KW-0055">Arginine biosynthesis</keyword>
<keyword evidence="2 5" id="KW-0028">Amino-acid biosynthesis</keyword>
<keyword evidence="3 5" id="KW-0521">NADP</keyword>
<dbReference type="SMART" id="SM00859">
    <property type="entry name" value="Semialdhyde_dh"/>
    <property type="match status" value="1"/>
</dbReference>
<dbReference type="EMBL" id="LSZQ01000003">
    <property type="protein sequence ID" value="KXU38206.1"/>
    <property type="molecule type" value="Genomic_DNA"/>
</dbReference>
<dbReference type="STRING" id="1548207.AXK11_01010"/>
<dbReference type="GO" id="GO:0051287">
    <property type="term" value="F:NAD binding"/>
    <property type="evidence" value="ECO:0007669"/>
    <property type="project" value="InterPro"/>
</dbReference>
<dbReference type="NCBIfam" id="TIGR01850">
    <property type="entry name" value="argC"/>
    <property type="match status" value="1"/>
</dbReference>
<dbReference type="CDD" id="cd17895">
    <property type="entry name" value="AGPR_1_N"/>
    <property type="match status" value="1"/>
</dbReference>
<dbReference type="InterPro" id="IPR050085">
    <property type="entry name" value="AGPR"/>
</dbReference>
<dbReference type="InterPro" id="IPR000706">
    <property type="entry name" value="AGPR_type-1"/>
</dbReference>
<dbReference type="InterPro" id="IPR058924">
    <property type="entry name" value="AGPR_dimerisation_dom"/>
</dbReference>
<comment type="function">
    <text evidence="5">Catalyzes the NADPH-dependent reduction of N-acetyl-5-glutamyl phosphate to yield N-acetyl-L-glutamate 5-semialdehyde.</text>
</comment>
<protein>
    <recommendedName>
        <fullName evidence="5">N-acetyl-gamma-glutamyl-phosphate reductase</fullName>
        <shortName evidence="5">AGPR</shortName>
        <ecNumber evidence="5">1.2.1.38</ecNumber>
    </recommendedName>
    <alternativeName>
        <fullName evidence="5">N-acetyl-glutamate semialdehyde dehydrogenase</fullName>
        <shortName evidence="5">NAGSA dehydrogenase</shortName>
    </alternativeName>
</protein>
<dbReference type="AlphaFoldDB" id="A0A139SUE0"/>
<dbReference type="PANTHER" id="PTHR32338:SF10">
    <property type="entry name" value="N-ACETYL-GAMMA-GLUTAMYL-PHOSPHATE REDUCTASE, CHLOROPLASTIC-RELATED"/>
    <property type="match status" value="1"/>
</dbReference>
<reference evidence="9" key="1">
    <citation type="submission" date="2016-02" db="EMBL/GenBank/DDBJ databases">
        <authorList>
            <person name="Sanders J.G."/>
            <person name="Lin J.Y."/>
            <person name="Wertz J.T."/>
            <person name="Russell J.A."/>
            <person name="Moreau C.S."/>
            <person name="Powell S."/>
        </authorList>
    </citation>
    <scope>NUCLEOTIDE SEQUENCE [LARGE SCALE GENOMIC DNA]</scope>
    <source>
        <strain evidence="9">CAG34</strain>
    </source>
</reference>